<proteinExistence type="inferred from homology"/>
<keyword evidence="2 7" id="KW-0813">Transport</keyword>
<comment type="similarity">
    <text evidence="7">Belongs to the binding-protein-dependent transport system permease family.</text>
</comment>
<evidence type="ECO:0000256" key="6">
    <source>
        <dbReference type="ARBA" id="ARBA00023136"/>
    </source>
</evidence>
<feature type="transmembrane region" description="Helical" evidence="7">
    <location>
        <begin position="124"/>
        <end position="141"/>
    </location>
</feature>
<accession>A0A897MHN0</accession>
<keyword evidence="6 7" id="KW-0472">Membrane</keyword>
<dbReference type="PANTHER" id="PTHR30193">
    <property type="entry name" value="ABC TRANSPORTER PERMEASE PROTEIN"/>
    <property type="match status" value="1"/>
</dbReference>
<evidence type="ECO:0000256" key="1">
    <source>
        <dbReference type="ARBA" id="ARBA00004651"/>
    </source>
</evidence>
<evidence type="ECO:0000313" key="9">
    <source>
        <dbReference type="EMBL" id="QSG01650.1"/>
    </source>
</evidence>
<keyword evidence="3" id="KW-1003">Cell membrane</keyword>
<dbReference type="PROSITE" id="PS50928">
    <property type="entry name" value="ABC_TM1"/>
    <property type="match status" value="1"/>
</dbReference>
<dbReference type="GO" id="GO:0005886">
    <property type="term" value="C:plasma membrane"/>
    <property type="evidence" value="ECO:0007669"/>
    <property type="project" value="UniProtKB-SubCell"/>
</dbReference>
<evidence type="ECO:0000256" key="4">
    <source>
        <dbReference type="ARBA" id="ARBA00022692"/>
    </source>
</evidence>
<feature type="transmembrane region" description="Helical" evidence="7">
    <location>
        <begin position="181"/>
        <end position="204"/>
    </location>
</feature>
<feature type="transmembrane region" description="Helical" evidence="7">
    <location>
        <begin position="90"/>
        <end position="112"/>
    </location>
</feature>
<keyword evidence="5 7" id="KW-1133">Transmembrane helix</keyword>
<dbReference type="PANTHER" id="PTHR30193:SF37">
    <property type="entry name" value="INNER MEMBRANE ABC TRANSPORTER PERMEASE PROTEIN YCJO"/>
    <property type="match status" value="1"/>
</dbReference>
<evidence type="ECO:0000256" key="5">
    <source>
        <dbReference type="ARBA" id="ARBA00022989"/>
    </source>
</evidence>
<name>A0A897MHN0_9EURY</name>
<keyword evidence="10" id="KW-1185">Reference proteome</keyword>
<dbReference type="CDD" id="cd06261">
    <property type="entry name" value="TM_PBP2"/>
    <property type="match status" value="1"/>
</dbReference>
<evidence type="ECO:0000313" key="10">
    <source>
        <dbReference type="Proteomes" id="UP000663586"/>
    </source>
</evidence>
<feature type="transmembrane region" description="Helical" evidence="7">
    <location>
        <begin position="26"/>
        <end position="48"/>
    </location>
</feature>
<keyword evidence="9" id="KW-0762">Sugar transport</keyword>
<dbReference type="Pfam" id="PF00528">
    <property type="entry name" value="BPD_transp_1"/>
    <property type="match status" value="1"/>
</dbReference>
<protein>
    <submittedName>
        <fullName evidence="9">ABC-type sugar transport system, permease component</fullName>
    </submittedName>
</protein>
<dbReference type="GeneID" id="70683806"/>
<reference evidence="9" key="1">
    <citation type="submission" date="2020-11" db="EMBL/GenBank/DDBJ databases">
        <title>Carbohydrate-dependent, anaerobic sulfur respiration: A novel catabolism in halophilic archaea.</title>
        <authorList>
            <person name="Sorokin D.Y."/>
            <person name="Messina E."/>
            <person name="Smedile F."/>
            <person name="La Cono V."/>
            <person name="Hallsworth J.E."/>
            <person name="Yakimov M.M."/>
        </authorList>
    </citation>
    <scope>NUCLEOTIDE SEQUENCE</scope>
    <source>
        <strain evidence="9">AArc-S</strain>
    </source>
</reference>
<evidence type="ECO:0000256" key="3">
    <source>
        <dbReference type="ARBA" id="ARBA00022475"/>
    </source>
</evidence>
<gene>
    <name evidence="9" type="primary">ugpA</name>
    <name evidence="9" type="ORF">AArcS_0421</name>
</gene>
<dbReference type="EMBL" id="CP064786">
    <property type="protein sequence ID" value="QSG01650.1"/>
    <property type="molecule type" value="Genomic_DNA"/>
</dbReference>
<dbReference type="GO" id="GO:0055085">
    <property type="term" value="P:transmembrane transport"/>
    <property type="evidence" value="ECO:0007669"/>
    <property type="project" value="InterPro"/>
</dbReference>
<dbReference type="KEGG" id="hara:AArcS_0421"/>
<dbReference type="AlphaFoldDB" id="A0A897MHN0"/>
<dbReference type="Proteomes" id="UP000663586">
    <property type="component" value="Chromosome"/>
</dbReference>
<organism evidence="9 10">
    <name type="scientific">Natranaeroarchaeum sulfidigenes</name>
    <dbReference type="NCBI Taxonomy" id="2784880"/>
    <lineage>
        <taxon>Archaea</taxon>
        <taxon>Methanobacteriati</taxon>
        <taxon>Methanobacteriota</taxon>
        <taxon>Stenosarchaea group</taxon>
        <taxon>Halobacteria</taxon>
        <taxon>Halobacteriales</taxon>
        <taxon>Natronoarchaeaceae</taxon>
        <taxon>Natranaeroarchaeum</taxon>
    </lineage>
</organism>
<feature type="transmembrane region" description="Helical" evidence="7">
    <location>
        <begin position="286"/>
        <end position="306"/>
    </location>
</feature>
<evidence type="ECO:0000256" key="7">
    <source>
        <dbReference type="RuleBase" id="RU363032"/>
    </source>
</evidence>
<dbReference type="InterPro" id="IPR051393">
    <property type="entry name" value="ABC_transporter_permease"/>
</dbReference>
<dbReference type="RefSeq" id="WP_238478767.1">
    <property type="nucleotide sequence ID" value="NZ_CP064786.1"/>
</dbReference>
<evidence type="ECO:0000256" key="2">
    <source>
        <dbReference type="ARBA" id="ARBA00022448"/>
    </source>
</evidence>
<feature type="domain" description="ABC transmembrane type-1" evidence="8">
    <location>
        <begin position="86"/>
        <end position="307"/>
    </location>
</feature>
<comment type="subcellular location">
    <subcellularLocation>
        <location evidence="1 7">Cell membrane</location>
        <topology evidence="1 7">Multi-pass membrane protein</topology>
    </subcellularLocation>
</comment>
<keyword evidence="4 7" id="KW-0812">Transmembrane</keyword>
<dbReference type="InterPro" id="IPR000515">
    <property type="entry name" value="MetI-like"/>
</dbReference>
<feature type="transmembrane region" description="Helical" evidence="7">
    <location>
        <begin position="238"/>
        <end position="259"/>
    </location>
</feature>
<dbReference type="Gene3D" id="1.10.3720.10">
    <property type="entry name" value="MetI-like"/>
    <property type="match status" value="1"/>
</dbReference>
<dbReference type="SUPFAM" id="SSF161098">
    <property type="entry name" value="MetI-like"/>
    <property type="match status" value="1"/>
</dbReference>
<evidence type="ECO:0000259" key="8">
    <source>
        <dbReference type="PROSITE" id="PS50928"/>
    </source>
</evidence>
<sequence length="320" mass="36225">MSFSSEKADRSWVAQRLPSKDDQAGLLVLPGLLTYGIFMLYPIMYLIFLSFTNAGGAEDLIQGTYDFIALDNYGRLVQDSQFWTSMGVTWLFVFVSVVLKIFFSIALALVFTHDRVRGKRYMRALAIIPLGLPPVFTITVWRQLFSPARFGIVNEVYINIAGFLGQNPEPIGWFFNRWMAFFSYVVTELWLAYAFMLIIIVSALQDVSSELHDAAKVDGAGYLHRFVHVTLPAIKRPVWFASILTGAASFQQFLVPFIFNMGGPRRQNEFILLYGFREAFQSPPRMGLGAAIMVIALIFIGMFMWINVKKGRLAEGLSDQ</sequence>
<dbReference type="InterPro" id="IPR035906">
    <property type="entry name" value="MetI-like_sf"/>
</dbReference>